<dbReference type="RefSeq" id="WP_108023854.1">
    <property type="nucleotide sequence ID" value="NZ_QBKR01000013.1"/>
</dbReference>
<dbReference type="GO" id="GO:1904680">
    <property type="term" value="F:peptide transmembrane transporter activity"/>
    <property type="evidence" value="ECO:0007669"/>
    <property type="project" value="TreeGrafter"/>
</dbReference>
<dbReference type="InterPro" id="IPR030678">
    <property type="entry name" value="Peptide/Ni-bd"/>
</dbReference>
<dbReference type="AlphaFoldDB" id="A0A2T6BSP9"/>
<dbReference type="Gene3D" id="3.10.105.10">
    <property type="entry name" value="Dipeptide-binding Protein, Domain 3"/>
    <property type="match status" value="1"/>
</dbReference>
<dbReference type="CDD" id="cd08504">
    <property type="entry name" value="PBP2_OppA"/>
    <property type="match status" value="1"/>
</dbReference>
<keyword evidence="5" id="KW-0571">Peptide transport</keyword>
<evidence type="ECO:0000256" key="4">
    <source>
        <dbReference type="ARBA" id="ARBA00022729"/>
    </source>
</evidence>
<keyword evidence="4 6" id="KW-0732">Signal</keyword>
<gene>
    <name evidence="8" type="ORF">C8P63_11366</name>
</gene>
<dbReference type="OrthoDB" id="9801912at2"/>
<dbReference type="FunFam" id="3.10.105.10:FF:000001">
    <property type="entry name" value="Oligopeptide ABC transporter, oligopeptide-binding protein"/>
    <property type="match status" value="1"/>
</dbReference>
<dbReference type="PIRSF" id="PIRSF002741">
    <property type="entry name" value="MppA"/>
    <property type="match status" value="1"/>
</dbReference>
<dbReference type="EMBL" id="QBKR01000013">
    <property type="protein sequence ID" value="PTX59121.1"/>
    <property type="molecule type" value="Genomic_DNA"/>
</dbReference>
<evidence type="ECO:0000313" key="8">
    <source>
        <dbReference type="EMBL" id="PTX59121.1"/>
    </source>
</evidence>
<dbReference type="InterPro" id="IPR039424">
    <property type="entry name" value="SBP_5"/>
</dbReference>
<dbReference type="FunFam" id="3.90.76.10:FF:000001">
    <property type="entry name" value="Oligopeptide ABC transporter substrate-binding protein"/>
    <property type="match status" value="1"/>
</dbReference>
<dbReference type="Proteomes" id="UP000244240">
    <property type="component" value="Unassembled WGS sequence"/>
</dbReference>
<proteinExistence type="inferred from homology"/>
<organism evidence="8 9">
    <name type="scientific">Melghirimyces profundicolus</name>
    <dbReference type="NCBI Taxonomy" id="1242148"/>
    <lineage>
        <taxon>Bacteria</taxon>
        <taxon>Bacillati</taxon>
        <taxon>Bacillota</taxon>
        <taxon>Bacilli</taxon>
        <taxon>Bacillales</taxon>
        <taxon>Thermoactinomycetaceae</taxon>
        <taxon>Melghirimyces</taxon>
    </lineage>
</organism>
<feature type="chain" id="PRO_5039178710" evidence="6">
    <location>
        <begin position="22"/>
        <end position="538"/>
    </location>
</feature>
<accession>A0A2T6BSP9</accession>
<evidence type="ECO:0000256" key="2">
    <source>
        <dbReference type="ARBA" id="ARBA00005695"/>
    </source>
</evidence>
<sequence>MGKKWNMALSLLLVVSMVLTACGGVQQGAGGKDKQELNWVITAEPPGLDSAITTDTVSFQILNNITEGLYRLNKDNEPEPAIAKDVEISDDKKTYTFKLRDAKWSDGKPVTAHDFEFAWKRALDPKNKSQYAYILFPIQGAQEYNEGKGDQEDVAVKAVDDKTLKVELKDPIPYFLMMTSFATYRPQREDIVEKYGKDFAEDPDKMVYNGPFKLTQWQHNKSLKLEKNEKYWDKDKVKLDTINFTKSDEVSTQVNLYNTGKLDFVENLDASFVDKFKGKEDVKVFNETTTFYLQFNTNDQFFANEKIRKAFTMALDRSIMTDKISKTGSKPAQGLVPPNVEVDGKSFRELSGKYLKEDPKEAKKLLEEGMKEEGIKKVPKVELLGYDRDTAKKDQEYMQQTFKEVLGVDVDIQILPFKQKLEREDAGKFQISYAGWGADYNDPMTFLDLWVTGNAFNRGDWSNKEYDKLIKKAQSNPDFEERAKQLAKAEKILMEEQAIAPLYHRARMQLQKPYVKNVWRHPFGADYTFKEAYIEGKQ</sequence>
<reference evidence="8 9" key="1">
    <citation type="submission" date="2018-04" db="EMBL/GenBank/DDBJ databases">
        <title>Genomic Encyclopedia of Archaeal and Bacterial Type Strains, Phase II (KMG-II): from individual species to whole genera.</title>
        <authorList>
            <person name="Goeker M."/>
        </authorList>
    </citation>
    <scope>NUCLEOTIDE SEQUENCE [LARGE SCALE GENOMIC DNA]</scope>
    <source>
        <strain evidence="8 9">DSM 45787</strain>
    </source>
</reference>
<dbReference type="Gene3D" id="3.90.76.10">
    <property type="entry name" value="Dipeptide-binding Protein, Domain 1"/>
    <property type="match status" value="1"/>
</dbReference>
<name>A0A2T6BSP9_9BACL</name>
<comment type="subcellular location">
    <subcellularLocation>
        <location evidence="1">Cell envelope</location>
    </subcellularLocation>
</comment>
<comment type="similarity">
    <text evidence="2">Belongs to the bacterial solute-binding protein 5 family.</text>
</comment>
<evidence type="ECO:0000256" key="5">
    <source>
        <dbReference type="ARBA" id="ARBA00022856"/>
    </source>
</evidence>
<dbReference type="SUPFAM" id="SSF53850">
    <property type="entry name" value="Periplasmic binding protein-like II"/>
    <property type="match status" value="1"/>
</dbReference>
<evidence type="ECO:0000256" key="1">
    <source>
        <dbReference type="ARBA" id="ARBA00004196"/>
    </source>
</evidence>
<evidence type="ECO:0000256" key="6">
    <source>
        <dbReference type="SAM" id="SignalP"/>
    </source>
</evidence>
<dbReference type="GO" id="GO:0043190">
    <property type="term" value="C:ATP-binding cassette (ABC) transporter complex"/>
    <property type="evidence" value="ECO:0007669"/>
    <property type="project" value="InterPro"/>
</dbReference>
<dbReference type="Pfam" id="PF00496">
    <property type="entry name" value="SBP_bac_5"/>
    <property type="match status" value="1"/>
</dbReference>
<dbReference type="GO" id="GO:0015833">
    <property type="term" value="P:peptide transport"/>
    <property type="evidence" value="ECO:0007669"/>
    <property type="project" value="UniProtKB-KW"/>
</dbReference>
<evidence type="ECO:0000256" key="3">
    <source>
        <dbReference type="ARBA" id="ARBA00022448"/>
    </source>
</evidence>
<keyword evidence="9" id="KW-1185">Reference proteome</keyword>
<dbReference type="PANTHER" id="PTHR30290">
    <property type="entry name" value="PERIPLASMIC BINDING COMPONENT OF ABC TRANSPORTER"/>
    <property type="match status" value="1"/>
</dbReference>
<dbReference type="PROSITE" id="PS51257">
    <property type="entry name" value="PROKAR_LIPOPROTEIN"/>
    <property type="match status" value="1"/>
</dbReference>
<dbReference type="Gene3D" id="3.40.190.10">
    <property type="entry name" value="Periplasmic binding protein-like II"/>
    <property type="match status" value="1"/>
</dbReference>
<keyword evidence="3" id="KW-0813">Transport</keyword>
<feature type="signal peptide" evidence="6">
    <location>
        <begin position="1"/>
        <end position="21"/>
    </location>
</feature>
<evidence type="ECO:0000313" key="9">
    <source>
        <dbReference type="Proteomes" id="UP000244240"/>
    </source>
</evidence>
<keyword evidence="5" id="KW-0653">Protein transport</keyword>
<dbReference type="InterPro" id="IPR000914">
    <property type="entry name" value="SBP_5_dom"/>
</dbReference>
<dbReference type="PANTHER" id="PTHR30290:SF79">
    <property type="entry name" value="DIPEPTIDE-BINDING PROTEIN DPPE"/>
    <property type="match status" value="1"/>
</dbReference>
<dbReference type="GO" id="GO:0030288">
    <property type="term" value="C:outer membrane-bounded periplasmic space"/>
    <property type="evidence" value="ECO:0007669"/>
    <property type="project" value="UniProtKB-ARBA"/>
</dbReference>
<feature type="domain" description="Solute-binding protein family 5" evidence="7">
    <location>
        <begin position="77"/>
        <end position="455"/>
    </location>
</feature>
<comment type="caution">
    <text evidence="8">The sequence shown here is derived from an EMBL/GenBank/DDBJ whole genome shotgun (WGS) entry which is preliminary data.</text>
</comment>
<protein>
    <submittedName>
        <fullName evidence="8">Oligopeptide transport system substrate-binding protein</fullName>
    </submittedName>
</protein>
<evidence type="ECO:0000259" key="7">
    <source>
        <dbReference type="Pfam" id="PF00496"/>
    </source>
</evidence>